<feature type="region of interest" description="Disordered" evidence="2">
    <location>
        <begin position="72"/>
        <end position="117"/>
    </location>
</feature>
<comment type="caution">
    <text evidence="4">The sequence shown here is derived from an EMBL/GenBank/DDBJ whole genome shotgun (WGS) entry which is preliminary data.</text>
</comment>
<evidence type="ECO:0000259" key="3">
    <source>
        <dbReference type="PROSITE" id="PS50157"/>
    </source>
</evidence>
<feature type="domain" description="C2H2-type" evidence="3">
    <location>
        <begin position="18"/>
        <end position="45"/>
    </location>
</feature>
<evidence type="ECO:0000256" key="1">
    <source>
        <dbReference type="PROSITE-ProRule" id="PRU00042"/>
    </source>
</evidence>
<keyword evidence="1" id="KW-0479">Metal-binding</keyword>
<feature type="compositionally biased region" description="Acidic residues" evidence="2">
    <location>
        <begin position="89"/>
        <end position="108"/>
    </location>
</feature>
<name>A0ABR4NGF1_9FUNG</name>
<reference evidence="4 5" key="1">
    <citation type="submission" date="2023-09" db="EMBL/GenBank/DDBJ databases">
        <title>Pangenome analysis of Batrachochytrium dendrobatidis and related Chytrids.</title>
        <authorList>
            <person name="Yacoub M.N."/>
            <person name="Stajich J.E."/>
            <person name="James T.Y."/>
        </authorList>
    </citation>
    <scope>NUCLEOTIDE SEQUENCE [LARGE SCALE GENOMIC DNA]</scope>
    <source>
        <strain evidence="4 5">JEL0888</strain>
    </source>
</reference>
<dbReference type="EMBL" id="JADGIZ020000006">
    <property type="protein sequence ID" value="KAL2918582.1"/>
    <property type="molecule type" value="Genomic_DNA"/>
</dbReference>
<evidence type="ECO:0000313" key="4">
    <source>
        <dbReference type="EMBL" id="KAL2918582.1"/>
    </source>
</evidence>
<sequence>MVHKAQASASAPANRHAFACETCGKRYKHPHCLSKHRWEHTEHWKETSNLSISKHQRVLLLEAASVLVDFSAKSAVPQRTPPSRQGVPDNDEFDNDDNDDNDDIDADDTGIRDHDDDEFIDVERLSDADGHPGLAAQALMLGSTSSLV</sequence>
<keyword evidence="1" id="KW-0863">Zinc-finger</keyword>
<protein>
    <recommendedName>
        <fullName evidence="3">C2H2-type domain-containing protein</fullName>
    </recommendedName>
</protein>
<keyword evidence="1" id="KW-0862">Zinc</keyword>
<dbReference type="PROSITE" id="PS00028">
    <property type="entry name" value="ZINC_FINGER_C2H2_1"/>
    <property type="match status" value="1"/>
</dbReference>
<dbReference type="PROSITE" id="PS50157">
    <property type="entry name" value="ZINC_FINGER_C2H2_2"/>
    <property type="match status" value="1"/>
</dbReference>
<dbReference type="Proteomes" id="UP001527925">
    <property type="component" value="Unassembled WGS sequence"/>
</dbReference>
<evidence type="ECO:0000256" key="2">
    <source>
        <dbReference type="SAM" id="MobiDB-lite"/>
    </source>
</evidence>
<evidence type="ECO:0000313" key="5">
    <source>
        <dbReference type="Proteomes" id="UP001527925"/>
    </source>
</evidence>
<accession>A0ABR4NGF1</accession>
<gene>
    <name evidence="4" type="ORF">HK105_201983</name>
</gene>
<organism evidence="4 5">
    <name type="scientific">Polyrhizophydium stewartii</name>
    <dbReference type="NCBI Taxonomy" id="2732419"/>
    <lineage>
        <taxon>Eukaryota</taxon>
        <taxon>Fungi</taxon>
        <taxon>Fungi incertae sedis</taxon>
        <taxon>Chytridiomycota</taxon>
        <taxon>Chytridiomycota incertae sedis</taxon>
        <taxon>Chytridiomycetes</taxon>
        <taxon>Rhizophydiales</taxon>
        <taxon>Rhizophydiales incertae sedis</taxon>
        <taxon>Polyrhizophydium</taxon>
    </lineage>
</organism>
<proteinExistence type="predicted"/>
<dbReference type="InterPro" id="IPR013087">
    <property type="entry name" value="Znf_C2H2_type"/>
</dbReference>
<keyword evidence="5" id="KW-1185">Reference proteome</keyword>